<comment type="catalytic activity">
    <reaction evidence="9 14">
        <text>sn-glycerol 3-phosphate + NADP(+) = dihydroxyacetone phosphate + NADPH + H(+)</text>
        <dbReference type="Rhea" id="RHEA:11096"/>
        <dbReference type="ChEBI" id="CHEBI:15378"/>
        <dbReference type="ChEBI" id="CHEBI:57597"/>
        <dbReference type="ChEBI" id="CHEBI:57642"/>
        <dbReference type="ChEBI" id="CHEBI:57783"/>
        <dbReference type="ChEBI" id="CHEBI:58349"/>
        <dbReference type="EC" id="1.1.1.94"/>
    </reaction>
</comment>
<feature type="binding site" evidence="11">
    <location>
        <begin position="255"/>
        <end position="256"/>
    </location>
    <ligand>
        <name>substrate</name>
    </ligand>
</feature>
<dbReference type="InterPro" id="IPR013328">
    <property type="entry name" value="6PGD_dom2"/>
</dbReference>
<evidence type="ECO:0000313" key="17">
    <source>
        <dbReference type="EMBL" id="KGB23274.1"/>
    </source>
</evidence>
<protein>
    <recommendedName>
        <fullName evidence="9">Glycerol-3-phosphate dehydrogenase [NAD(P)+]</fullName>
        <ecNumber evidence="9">1.1.1.94</ecNumber>
    </recommendedName>
    <alternativeName>
        <fullName evidence="9">NAD(P)(+)-dependent glycerol-3-phosphate dehydrogenase</fullName>
    </alternativeName>
    <alternativeName>
        <fullName evidence="9">NAD(P)H-dependent dihydroxyacetone-phosphate reductase</fullName>
    </alternativeName>
</protein>
<dbReference type="InterPro" id="IPR036291">
    <property type="entry name" value="NAD(P)-bd_dom_sf"/>
</dbReference>
<feature type="binding site" evidence="9">
    <location>
        <position position="256"/>
    </location>
    <ligand>
        <name>sn-glycerol 3-phosphate</name>
        <dbReference type="ChEBI" id="CHEBI:57597"/>
    </ligand>
</feature>
<comment type="caution">
    <text evidence="17">The sequence shown here is derived from an EMBL/GenBank/DDBJ whole genome shotgun (WGS) entry which is preliminary data.</text>
</comment>
<comment type="similarity">
    <text evidence="1 9 13">Belongs to the NAD-dependent glycerol-3-phosphate dehydrogenase family.</text>
</comment>
<dbReference type="AlphaFoldDB" id="A0A094YRQ3"/>
<dbReference type="SUPFAM" id="SSF48179">
    <property type="entry name" value="6-phosphogluconate dehydrogenase C-terminal domain-like"/>
    <property type="match status" value="1"/>
</dbReference>
<evidence type="ECO:0000256" key="10">
    <source>
        <dbReference type="PIRSR" id="PIRSR000114-1"/>
    </source>
</evidence>
<keyword evidence="18" id="KW-1185">Reference proteome</keyword>
<dbReference type="GO" id="GO:0046167">
    <property type="term" value="P:glycerol-3-phosphate biosynthetic process"/>
    <property type="evidence" value="ECO:0007669"/>
    <property type="project" value="UniProtKB-UniRule"/>
</dbReference>
<evidence type="ECO:0000256" key="7">
    <source>
        <dbReference type="ARBA" id="ARBA00023209"/>
    </source>
</evidence>
<dbReference type="EMBL" id="JOKM01000062">
    <property type="protein sequence ID" value="KGB23274.1"/>
    <property type="molecule type" value="Genomic_DNA"/>
</dbReference>
<evidence type="ECO:0000313" key="18">
    <source>
        <dbReference type="Proteomes" id="UP000029448"/>
    </source>
</evidence>
<keyword evidence="5 9" id="KW-0520">NAD</keyword>
<sequence length="331" mass="33443">MPVGATSGTADAMNRHILVMGAGAWGSALALHMHRTGARVQVWARNPASRLPSGAMPRLPDWPLPADVTVSDTIPAKPDLILVVVPVQHLASVLPLLPQGVPAILCCKGVERASQTFPLDVMARVRPECPGAVLSGPNFAHEIAAGLPAAAVVAAPRMEQALTWAAAVSSPTFRLYASDDCTGVQLGGAAKNVIAIAAGTAMGAGLGENARAALITRGLAETGRLAAALGGQPATLAGLAGMGDLVLTCTGVASRNYQMGLALGRGAGAEDAAAALPGVAEGVTTASALLGLARAHGVAVPIIETVSDFLAKTLTLEEARSRLLDRPLKAE</sequence>
<evidence type="ECO:0000256" key="14">
    <source>
        <dbReference type="RuleBase" id="RU000439"/>
    </source>
</evidence>
<evidence type="ECO:0000256" key="5">
    <source>
        <dbReference type="ARBA" id="ARBA00023027"/>
    </source>
</evidence>
<keyword evidence="9" id="KW-0963">Cytoplasm</keyword>
<evidence type="ECO:0000256" key="8">
    <source>
        <dbReference type="ARBA" id="ARBA00023264"/>
    </source>
</evidence>
<dbReference type="GO" id="GO:0005975">
    <property type="term" value="P:carbohydrate metabolic process"/>
    <property type="evidence" value="ECO:0007669"/>
    <property type="project" value="InterPro"/>
</dbReference>
<evidence type="ECO:0000256" key="3">
    <source>
        <dbReference type="ARBA" id="ARBA00022857"/>
    </source>
</evidence>
<dbReference type="SUPFAM" id="SSF51735">
    <property type="entry name" value="NAD(P)-binding Rossmann-fold domains"/>
    <property type="match status" value="1"/>
</dbReference>
<keyword evidence="8 9" id="KW-1208">Phospholipid metabolism</keyword>
<gene>
    <name evidence="9" type="primary">gpsA</name>
    <name evidence="17" type="ORF">AtDm6_1709</name>
</gene>
<feature type="binding site" evidence="9">
    <location>
        <position position="108"/>
    </location>
    <ligand>
        <name>NADPH</name>
        <dbReference type="ChEBI" id="CHEBI:57783"/>
    </ligand>
</feature>
<feature type="binding site" evidence="9">
    <location>
        <position position="255"/>
    </location>
    <ligand>
        <name>sn-glycerol 3-phosphate</name>
        <dbReference type="ChEBI" id="CHEBI:57597"/>
    </ligand>
</feature>
<dbReference type="Gene3D" id="1.10.1040.10">
    <property type="entry name" value="N-(1-d-carboxylethyl)-l-norvaline Dehydrogenase, domain 2"/>
    <property type="match status" value="1"/>
</dbReference>
<keyword evidence="9" id="KW-0547">Nucleotide-binding</keyword>
<feature type="binding site" evidence="9">
    <location>
        <position position="25"/>
    </location>
    <ligand>
        <name>NADPH</name>
        <dbReference type="ChEBI" id="CHEBI:57783"/>
    </ligand>
</feature>
<dbReference type="Gene3D" id="3.40.50.720">
    <property type="entry name" value="NAD(P)-binding Rossmann-like Domain"/>
    <property type="match status" value="1"/>
</dbReference>
<keyword evidence="7 9" id="KW-0594">Phospholipid biosynthesis</keyword>
<feature type="binding site" evidence="9">
    <location>
        <position position="244"/>
    </location>
    <ligand>
        <name>sn-glycerol 3-phosphate</name>
        <dbReference type="ChEBI" id="CHEBI:57597"/>
    </ligand>
</feature>
<feature type="binding site" evidence="9">
    <location>
        <position position="108"/>
    </location>
    <ligand>
        <name>sn-glycerol 3-phosphate</name>
        <dbReference type="ChEBI" id="CHEBI:57597"/>
    </ligand>
</feature>
<accession>A0A094YRQ3</accession>
<feature type="active site" description="Proton acceptor" evidence="9 10">
    <location>
        <position position="191"/>
    </location>
</feature>
<evidence type="ECO:0000256" key="13">
    <source>
        <dbReference type="RuleBase" id="RU000437"/>
    </source>
</evidence>
<evidence type="ECO:0000256" key="9">
    <source>
        <dbReference type="HAMAP-Rule" id="MF_00394"/>
    </source>
</evidence>
<dbReference type="GO" id="GO:0006650">
    <property type="term" value="P:glycerophospholipid metabolic process"/>
    <property type="evidence" value="ECO:0007669"/>
    <property type="project" value="UniProtKB-UniRule"/>
</dbReference>
<feature type="binding site" evidence="12">
    <location>
        <position position="255"/>
    </location>
    <ligand>
        <name>NAD(+)</name>
        <dbReference type="ChEBI" id="CHEBI:57540"/>
    </ligand>
</feature>
<organism evidence="17 18">
    <name type="scientific">Acetobacter tropicalis</name>
    <dbReference type="NCBI Taxonomy" id="104102"/>
    <lineage>
        <taxon>Bacteria</taxon>
        <taxon>Pseudomonadati</taxon>
        <taxon>Pseudomonadota</taxon>
        <taxon>Alphaproteobacteria</taxon>
        <taxon>Acetobacterales</taxon>
        <taxon>Acetobacteraceae</taxon>
        <taxon>Acetobacter</taxon>
    </lineage>
</organism>
<dbReference type="GO" id="GO:0008654">
    <property type="term" value="P:phospholipid biosynthetic process"/>
    <property type="evidence" value="ECO:0007669"/>
    <property type="project" value="UniProtKB-KW"/>
</dbReference>
<evidence type="ECO:0000259" key="16">
    <source>
        <dbReference type="Pfam" id="PF07479"/>
    </source>
</evidence>
<feature type="binding site" evidence="9">
    <location>
        <position position="140"/>
    </location>
    <ligand>
        <name>NADPH</name>
        <dbReference type="ChEBI" id="CHEBI:57783"/>
    </ligand>
</feature>
<dbReference type="GO" id="GO:0051287">
    <property type="term" value="F:NAD binding"/>
    <property type="evidence" value="ECO:0007669"/>
    <property type="project" value="InterPro"/>
</dbReference>
<evidence type="ECO:0000256" key="12">
    <source>
        <dbReference type="PIRSR" id="PIRSR000114-3"/>
    </source>
</evidence>
<feature type="binding site" evidence="9">
    <location>
        <position position="279"/>
    </location>
    <ligand>
        <name>NADPH</name>
        <dbReference type="ChEBI" id="CHEBI:57783"/>
    </ligand>
</feature>
<feature type="domain" description="Glycerol-3-phosphate dehydrogenase NAD-dependent N-terminal" evidence="15">
    <location>
        <begin position="17"/>
        <end position="160"/>
    </location>
</feature>
<feature type="binding site" evidence="9">
    <location>
        <position position="136"/>
    </location>
    <ligand>
        <name>sn-glycerol 3-phosphate</name>
        <dbReference type="ChEBI" id="CHEBI:57597"/>
    </ligand>
</feature>
<feature type="binding site" evidence="9">
    <location>
        <position position="45"/>
    </location>
    <ligand>
        <name>NADPH</name>
        <dbReference type="ChEBI" id="CHEBI:57783"/>
    </ligand>
</feature>
<dbReference type="PANTHER" id="PTHR11728">
    <property type="entry name" value="GLYCEROL-3-PHOSPHATE DEHYDROGENASE"/>
    <property type="match status" value="1"/>
</dbReference>
<dbReference type="InterPro" id="IPR006168">
    <property type="entry name" value="G3P_DH_NAD-dep"/>
</dbReference>
<dbReference type="GO" id="GO:0141152">
    <property type="term" value="F:glycerol-3-phosphate dehydrogenase (NAD+) activity"/>
    <property type="evidence" value="ECO:0007669"/>
    <property type="project" value="RHEA"/>
</dbReference>
<feature type="binding site" evidence="12">
    <location>
        <position position="140"/>
    </location>
    <ligand>
        <name>NAD(+)</name>
        <dbReference type="ChEBI" id="CHEBI:57540"/>
    </ligand>
</feature>
<dbReference type="Pfam" id="PF07479">
    <property type="entry name" value="NAD_Gly3P_dh_C"/>
    <property type="match status" value="1"/>
</dbReference>
<feature type="domain" description="Glycerol-3-phosphate dehydrogenase NAD-dependent C-terminal" evidence="16">
    <location>
        <begin position="180"/>
        <end position="319"/>
    </location>
</feature>
<dbReference type="InterPro" id="IPR011128">
    <property type="entry name" value="G3P_DH_NAD-dep_N"/>
</dbReference>
<reference evidence="17 18" key="1">
    <citation type="submission" date="2014-06" db="EMBL/GenBank/DDBJ databases">
        <title>Functional and comparative genomic analyses of the Drosophila gut microbiota identify candidate symbiosis factors.</title>
        <authorList>
            <person name="Newell P.D."/>
            <person name="Chaston J.M."/>
            <person name="Douglas A.E."/>
        </authorList>
    </citation>
    <scope>NUCLEOTIDE SEQUENCE [LARGE SCALE GENOMIC DNA]</scope>
    <source>
        <strain evidence="17 18">DmCS_006</strain>
    </source>
</reference>
<dbReference type="Proteomes" id="UP000029448">
    <property type="component" value="Unassembled WGS sequence"/>
</dbReference>
<feature type="binding site" evidence="9">
    <location>
        <position position="254"/>
    </location>
    <ligand>
        <name>sn-glycerol 3-phosphate</name>
        <dbReference type="ChEBI" id="CHEBI:57597"/>
    </ligand>
</feature>
<comment type="pathway">
    <text evidence="9">Membrane lipid metabolism; glycerophospholipid metabolism.</text>
</comment>
<keyword evidence="3 9" id="KW-0521">NADP</keyword>
<name>A0A094YRQ3_9PROT</name>
<evidence type="ECO:0000256" key="6">
    <source>
        <dbReference type="ARBA" id="ARBA00023098"/>
    </source>
</evidence>
<dbReference type="InterPro" id="IPR006109">
    <property type="entry name" value="G3P_DH_NAD-dep_C"/>
</dbReference>
<dbReference type="PIRSF" id="PIRSF000114">
    <property type="entry name" value="Glycerol-3-P_dh"/>
    <property type="match status" value="1"/>
</dbReference>
<feature type="binding site" evidence="11">
    <location>
        <position position="108"/>
    </location>
    <ligand>
        <name>substrate</name>
    </ligand>
</feature>
<comment type="subcellular location">
    <subcellularLocation>
        <location evidence="9">Cytoplasm</location>
    </subcellularLocation>
</comment>
<dbReference type="InterPro" id="IPR008927">
    <property type="entry name" value="6-PGluconate_DH-like_C_sf"/>
</dbReference>
<dbReference type="EC" id="1.1.1.94" evidence="9"/>
<feature type="binding site" evidence="9">
    <location>
        <position position="191"/>
    </location>
    <ligand>
        <name>sn-glycerol 3-phosphate</name>
        <dbReference type="ChEBI" id="CHEBI:57597"/>
    </ligand>
</feature>
<evidence type="ECO:0000256" key="11">
    <source>
        <dbReference type="PIRSR" id="PIRSR000114-2"/>
    </source>
</evidence>
<dbReference type="UniPathway" id="UPA00940"/>
<comment type="catalytic activity">
    <reaction evidence="9">
        <text>sn-glycerol 3-phosphate + NAD(+) = dihydroxyacetone phosphate + NADH + H(+)</text>
        <dbReference type="Rhea" id="RHEA:11092"/>
        <dbReference type="ChEBI" id="CHEBI:15378"/>
        <dbReference type="ChEBI" id="CHEBI:57540"/>
        <dbReference type="ChEBI" id="CHEBI:57597"/>
        <dbReference type="ChEBI" id="CHEBI:57642"/>
        <dbReference type="ChEBI" id="CHEBI:57945"/>
        <dbReference type="EC" id="1.1.1.94"/>
    </reaction>
</comment>
<keyword evidence="4 9" id="KW-0560">Oxidoreductase</keyword>
<feature type="binding site" evidence="9">
    <location>
        <position position="281"/>
    </location>
    <ligand>
        <name>NADPH</name>
        <dbReference type="ChEBI" id="CHEBI:57783"/>
    </ligand>
</feature>
<comment type="function">
    <text evidence="9">Catalyzes the reduction of the glycolytic intermediate dihydroxyacetone phosphate (DHAP) to sn-glycerol 3-phosphate (G3P), the key precursor for phospholipid synthesis.</text>
</comment>
<keyword evidence="6 9" id="KW-0443">Lipid metabolism</keyword>
<evidence type="ECO:0000256" key="4">
    <source>
        <dbReference type="ARBA" id="ARBA00023002"/>
    </source>
</evidence>
<feature type="binding site" evidence="9">
    <location>
        <position position="255"/>
    </location>
    <ligand>
        <name>NADPH</name>
        <dbReference type="ChEBI" id="CHEBI:57783"/>
    </ligand>
</feature>
<dbReference type="NCBIfam" id="NF000940">
    <property type="entry name" value="PRK00094.1-2"/>
    <property type="match status" value="1"/>
</dbReference>
<dbReference type="PATRIC" id="fig|104102.7.peg.1689"/>
<dbReference type="NCBIfam" id="NF000942">
    <property type="entry name" value="PRK00094.1-4"/>
    <property type="match status" value="1"/>
</dbReference>
<evidence type="ECO:0000256" key="2">
    <source>
        <dbReference type="ARBA" id="ARBA00022516"/>
    </source>
</evidence>
<dbReference type="STRING" id="104102.AtDm6_1709"/>
<dbReference type="PANTHER" id="PTHR11728:SF1">
    <property type="entry name" value="GLYCEROL-3-PHOSPHATE DEHYDROGENASE [NAD(+)] 2, CHLOROPLASTIC"/>
    <property type="match status" value="1"/>
</dbReference>
<evidence type="ECO:0000259" key="15">
    <source>
        <dbReference type="Pfam" id="PF01210"/>
    </source>
</evidence>
<keyword evidence="2 9" id="KW-0444">Lipid biosynthesis</keyword>
<dbReference type="Pfam" id="PF01210">
    <property type="entry name" value="NAD_Gly3P_dh_N"/>
    <property type="match status" value="1"/>
</dbReference>
<dbReference type="GO" id="GO:0005829">
    <property type="term" value="C:cytosol"/>
    <property type="evidence" value="ECO:0007669"/>
    <property type="project" value="TreeGrafter"/>
</dbReference>
<dbReference type="GO" id="GO:0141153">
    <property type="term" value="F:glycerol-3-phosphate dehydrogenase (NADP+) activity"/>
    <property type="evidence" value="ECO:0007669"/>
    <property type="project" value="RHEA"/>
</dbReference>
<dbReference type="GO" id="GO:0046168">
    <property type="term" value="P:glycerol-3-phosphate catabolic process"/>
    <property type="evidence" value="ECO:0007669"/>
    <property type="project" value="InterPro"/>
</dbReference>
<proteinExistence type="inferred from homology"/>
<comment type="caution">
    <text evidence="9">Lacks conserved residue(s) required for the propagation of feature annotation.</text>
</comment>
<feature type="binding site" evidence="12">
    <location>
        <begin position="21"/>
        <end position="26"/>
    </location>
    <ligand>
        <name>NAD(+)</name>
        <dbReference type="ChEBI" id="CHEBI:57540"/>
    </ligand>
</feature>
<dbReference type="FunFam" id="1.10.1040.10:FF:000001">
    <property type="entry name" value="Glycerol-3-phosphate dehydrogenase [NAD(P)+]"/>
    <property type="match status" value="1"/>
</dbReference>
<dbReference type="HAMAP" id="MF_00394">
    <property type="entry name" value="NAD_Glyc3P_dehydrog"/>
    <property type="match status" value="1"/>
</dbReference>
<evidence type="ECO:0000256" key="1">
    <source>
        <dbReference type="ARBA" id="ARBA00011009"/>
    </source>
</evidence>
<dbReference type="PRINTS" id="PR00077">
    <property type="entry name" value="GPDHDRGNASE"/>
</dbReference>